<dbReference type="PANTHER" id="PTHR37850">
    <property type="entry name" value="STRU PROTEIN"/>
    <property type="match status" value="1"/>
</dbReference>
<evidence type="ECO:0000313" key="2">
    <source>
        <dbReference type="EMBL" id="KYZ77677.1"/>
    </source>
</evidence>
<evidence type="ECO:0000313" key="3">
    <source>
        <dbReference type="Proteomes" id="UP000076268"/>
    </source>
</evidence>
<dbReference type="Proteomes" id="UP000076268">
    <property type="component" value="Unassembled WGS sequence"/>
</dbReference>
<comment type="caution">
    <text evidence="2">The sequence shown here is derived from an EMBL/GenBank/DDBJ whole genome shotgun (WGS) entry which is preliminary data.</text>
</comment>
<dbReference type="OrthoDB" id="9777844at2"/>
<gene>
    <name evidence="2" type="ORF">AXX12_18270</name>
</gene>
<protein>
    <recommendedName>
        <fullName evidence="1">Oxidoreductase DRL-like catalytic domain-containing protein</fullName>
    </recommendedName>
</protein>
<organism evidence="2 3">
    <name type="scientific">Anaerosporomusa subterranea</name>
    <dbReference type="NCBI Taxonomy" id="1794912"/>
    <lineage>
        <taxon>Bacteria</taxon>
        <taxon>Bacillati</taxon>
        <taxon>Bacillota</taxon>
        <taxon>Negativicutes</taxon>
        <taxon>Acetonemataceae</taxon>
        <taxon>Anaerosporomusa</taxon>
    </lineage>
</organism>
<sequence>MIYQHLYSRFSKKGHVTAAIIGSGHFGTAVITQSMHNPLLKVPVVCDQNVSRARDAYGKAGITDDMVVVCDSVSTAKAALEQGKYVIVADPMIVMELPIDVIGEATGIPEAGVRHALAAIQHGKHIAMINKEADSAVGPILQHLAEKSGLVYTPVDGDQHGLLIGMFYWAQTLGLNVICGGKARDAEFVLDRKKKTVTCEADGITIHETKVVQLKDEDLDLFDELPVGKEAEYMERRKALLAELPMAGGFDLCELTIMCNSTGLAPDVPATHEAIVRITEVPKVLCTKEDGGFLRKTGAIEVVTVFRDTFESGLGGGEFMVVASPNEYSQMILTTKGCLSNSKGTAALVHRPHHLCGVETSTSILCAGMVGITTGSSEYLPRYDLVRTAACDLKAGYKLGTDHDQNLKSAIVPANAISGKSPVPAHMANGNELLCDVSAGTMITFDMIKRPEDSVLWDLRQQQDQLFLQK</sequence>
<dbReference type="AlphaFoldDB" id="A0A154BUU7"/>
<dbReference type="Pfam" id="PF21135">
    <property type="entry name" value="DRL_cat"/>
    <property type="match status" value="1"/>
</dbReference>
<dbReference type="InterPro" id="IPR048423">
    <property type="entry name" value="DRL_cat"/>
</dbReference>
<dbReference type="RefSeq" id="WP_066238230.1">
    <property type="nucleotide sequence ID" value="NZ_LSGP01000012.1"/>
</dbReference>
<dbReference type="EMBL" id="LSGP01000012">
    <property type="protein sequence ID" value="KYZ77677.1"/>
    <property type="molecule type" value="Genomic_DNA"/>
</dbReference>
<dbReference type="PANTHER" id="PTHR37850:SF3">
    <property type="entry name" value="BLR7815 PROTEIN"/>
    <property type="match status" value="1"/>
</dbReference>
<keyword evidence="3" id="KW-1185">Reference proteome</keyword>
<name>A0A154BUU7_ANASB</name>
<dbReference type="STRING" id="1794912.AXX12_18270"/>
<reference evidence="2 3" key="1">
    <citation type="submission" date="2016-02" db="EMBL/GenBank/DDBJ databases">
        <title>Anaerosporomusa subterraneum gen. nov., sp. nov., a spore-forming obligate anaerobe isolated from saprolite.</title>
        <authorList>
            <person name="Choi J.K."/>
            <person name="Shah M."/>
            <person name="Yee N."/>
        </authorList>
    </citation>
    <scope>NUCLEOTIDE SEQUENCE [LARGE SCALE GENOMIC DNA]</scope>
    <source>
        <strain evidence="2 3">RU4</strain>
    </source>
</reference>
<accession>A0A154BUU7</accession>
<feature type="domain" description="Oxidoreductase DRL-like catalytic" evidence="1">
    <location>
        <begin position="251"/>
        <end position="360"/>
    </location>
</feature>
<dbReference type="InterPro" id="IPR036291">
    <property type="entry name" value="NAD(P)-bd_dom_sf"/>
</dbReference>
<evidence type="ECO:0000259" key="1">
    <source>
        <dbReference type="Pfam" id="PF21135"/>
    </source>
</evidence>
<proteinExistence type="predicted"/>
<dbReference type="Gene3D" id="3.40.50.720">
    <property type="entry name" value="NAD(P)-binding Rossmann-like Domain"/>
    <property type="match status" value="1"/>
</dbReference>
<dbReference type="SUPFAM" id="SSF51735">
    <property type="entry name" value="NAD(P)-binding Rossmann-fold domains"/>
    <property type="match status" value="1"/>
</dbReference>